<proteinExistence type="inferred from homology"/>
<accession>A0A6J7V1L5</accession>
<protein>
    <submittedName>
        <fullName evidence="7">Unannotated protein</fullName>
    </submittedName>
</protein>
<dbReference type="GO" id="GO:0016491">
    <property type="term" value="F:oxidoreductase activity"/>
    <property type="evidence" value="ECO:0007669"/>
    <property type="project" value="UniProtKB-KW"/>
</dbReference>
<dbReference type="FunFam" id="3.40.50.720:FF:000084">
    <property type="entry name" value="Short-chain dehydrogenase reductase"/>
    <property type="match status" value="1"/>
</dbReference>
<dbReference type="PROSITE" id="PS00061">
    <property type="entry name" value="ADH_SHORT"/>
    <property type="match status" value="1"/>
</dbReference>
<dbReference type="InterPro" id="IPR036291">
    <property type="entry name" value="NAD(P)-bd_dom_sf"/>
</dbReference>
<keyword evidence="2" id="KW-0560">Oxidoreductase</keyword>
<dbReference type="Gene3D" id="3.40.225.10">
    <property type="entry name" value="Class II aldolase/adducin N-terminal domain"/>
    <property type="match status" value="1"/>
</dbReference>
<dbReference type="EMBL" id="CAFBRC010000009">
    <property type="protein sequence ID" value="CAB5071989.1"/>
    <property type="molecule type" value="Genomic_DNA"/>
</dbReference>
<evidence type="ECO:0000313" key="6">
    <source>
        <dbReference type="EMBL" id="CAB4841192.1"/>
    </source>
</evidence>
<evidence type="ECO:0000256" key="1">
    <source>
        <dbReference type="ARBA" id="ARBA00006484"/>
    </source>
</evidence>
<feature type="domain" description="Class II aldolase/adducin N-terminal" evidence="3">
    <location>
        <begin position="9"/>
        <end position="204"/>
    </location>
</feature>
<dbReference type="Gene3D" id="3.40.50.720">
    <property type="entry name" value="NAD(P)-binding Rossmann-like Domain"/>
    <property type="match status" value="1"/>
</dbReference>
<dbReference type="SUPFAM" id="SSF51735">
    <property type="entry name" value="NAD(P)-binding Rossmann-fold domains"/>
    <property type="match status" value="1"/>
</dbReference>
<evidence type="ECO:0000259" key="3">
    <source>
        <dbReference type="SMART" id="SM01007"/>
    </source>
</evidence>
<dbReference type="EMBL" id="CAEZXN010000004">
    <property type="protein sequence ID" value="CAB4687156.1"/>
    <property type="molecule type" value="Genomic_DNA"/>
</dbReference>
<evidence type="ECO:0000313" key="4">
    <source>
        <dbReference type="EMBL" id="CAB4681207.1"/>
    </source>
</evidence>
<evidence type="ECO:0000256" key="2">
    <source>
        <dbReference type="ARBA" id="ARBA00023002"/>
    </source>
</evidence>
<dbReference type="InterPro" id="IPR002347">
    <property type="entry name" value="SDR_fam"/>
</dbReference>
<dbReference type="InterPro" id="IPR001303">
    <property type="entry name" value="Aldolase_II/adducin_N"/>
</dbReference>
<dbReference type="SMART" id="SM01007">
    <property type="entry name" value="Aldolase_II"/>
    <property type="match status" value="1"/>
</dbReference>
<dbReference type="Pfam" id="PF00596">
    <property type="entry name" value="Aldolase_II"/>
    <property type="match status" value="1"/>
</dbReference>
<sequence length="656" mass="70220">MSIPIPLQELVTRSQAIGADQSLVVFGGGNTSSKGDLTDHLGRTRGVLWVKGSGADMQYAVARDYPALYLEELLALRQFNDLDDETMTDYVTRALVDPTSRRPSIETLLHAFLPAKHIDHVHSDAICALTNHPDGPRAVREALGEGYAYVDWMRPGFSLSKIVGELGDAEGVILANHGLVVWDESSNVCLQKTHDAVALADKYLDSLNTRPRANFNHADMPLAEYTNLLLALRGSLGKKQILRTDSRLKEVASRSDAAEIVAAGVSSADHMLRIRPKSALVDVTEPAKTIENYRTEYAAYFERNKSHLPEGYVSHGNDPKVMLVPGVGAITAGATRSEGSMLADIAFHTHSVAARVIDAFGSASTISESEIFRFDYWPMELYKLQSRPAPAKFAGNIFIVTGAGSGIGRGIALELGRLGASVALADVDQNGLDDVVAEFAAKKSPEPLALLGDQSDEATVRRTVQETIAHFGGLDGVVINAGIGVSDSLEELTAEKWRRGLEINLTSAFLMTKEALGALRAQGMGGSIVYIASKNAFAPGAGFGGYSVTKAGMLQLMRITALEAGSAGIRANAINPDAIFDHSKLWEGGIREQRAAAHGVAPENLEDFYASRNLLKARVRSIDVAHTVSFLLSDDSSRTTGTVIAVDGGVAAAFPR</sequence>
<evidence type="ECO:0000313" key="5">
    <source>
        <dbReference type="EMBL" id="CAB4687156.1"/>
    </source>
</evidence>
<organism evidence="7">
    <name type="scientific">freshwater metagenome</name>
    <dbReference type="NCBI Taxonomy" id="449393"/>
    <lineage>
        <taxon>unclassified sequences</taxon>
        <taxon>metagenomes</taxon>
        <taxon>ecological metagenomes</taxon>
    </lineage>
</organism>
<reference evidence="7" key="1">
    <citation type="submission" date="2020-05" db="EMBL/GenBank/DDBJ databases">
        <authorList>
            <person name="Chiriac C."/>
            <person name="Salcher M."/>
            <person name="Ghai R."/>
            <person name="Kavagutti S V."/>
        </authorList>
    </citation>
    <scope>NUCLEOTIDE SEQUENCE</scope>
</reference>
<dbReference type="Pfam" id="PF13561">
    <property type="entry name" value="adh_short_C2"/>
    <property type="match status" value="1"/>
</dbReference>
<gene>
    <name evidence="4" type="ORF">UFOPK2342_01168</name>
    <name evidence="5" type="ORF">UFOPK2423_00322</name>
    <name evidence="6" type="ORF">UFOPK3266_00325</name>
    <name evidence="7" type="ORF">UFOPK4367_00220</name>
</gene>
<dbReference type="PANTHER" id="PTHR43669">
    <property type="entry name" value="5-KETO-D-GLUCONATE 5-REDUCTASE"/>
    <property type="match status" value="1"/>
</dbReference>
<dbReference type="SUPFAM" id="SSF53639">
    <property type="entry name" value="AraD/HMP-PK domain-like"/>
    <property type="match status" value="1"/>
</dbReference>
<name>A0A6J7V1L5_9ZZZZ</name>
<dbReference type="EMBL" id="CAFBAA010000005">
    <property type="protein sequence ID" value="CAB4841192.1"/>
    <property type="molecule type" value="Genomic_DNA"/>
</dbReference>
<dbReference type="PANTHER" id="PTHR43669:SF8">
    <property type="entry name" value="SHORT-CHAIN TYPE DEHYDROGENASE_REDUCTASE-RELATED"/>
    <property type="match status" value="1"/>
</dbReference>
<dbReference type="EMBL" id="CAEZXB010000024">
    <property type="protein sequence ID" value="CAB4681207.1"/>
    <property type="molecule type" value="Genomic_DNA"/>
</dbReference>
<evidence type="ECO:0000313" key="7">
    <source>
        <dbReference type="EMBL" id="CAB5071989.1"/>
    </source>
</evidence>
<dbReference type="InterPro" id="IPR020904">
    <property type="entry name" value="Sc_DH/Rdtase_CS"/>
</dbReference>
<dbReference type="AlphaFoldDB" id="A0A6J7V1L5"/>
<comment type="similarity">
    <text evidence="1">Belongs to the short-chain dehydrogenases/reductases (SDR) family.</text>
</comment>
<dbReference type="PRINTS" id="PR00081">
    <property type="entry name" value="GDHRDH"/>
</dbReference>
<dbReference type="InterPro" id="IPR036409">
    <property type="entry name" value="Aldolase_II/adducin_N_sf"/>
</dbReference>